<keyword evidence="1" id="KW-0812">Transmembrane</keyword>
<name>A0A228I227_9BURK</name>
<reference evidence="4" key="1">
    <citation type="submission" date="2017-06" db="EMBL/GenBank/DDBJ databases">
        <authorList>
            <person name="LiPuma J."/>
            <person name="Spilker T."/>
        </authorList>
    </citation>
    <scope>NUCLEOTIDE SEQUENCE [LARGE SCALE GENOMIC DNA]</scope>
    <source>
        <strain evidence="4">AU17325</strain>
    </source>
</reference>
<feature type="transmembrane region" description="Helical" evidence="1">
    <location>
        <begin position="733"/>
        <end position="749"/>
    </location>
</feature>
<keyword evidence="1" id="KW-0472">Membrane</keyword>
<dbReference type="Proteomes" id="UP000214600">
    <property type="component" value="Unassembled WGS sequence"/>
</dbReference>
<feature type="transmembrane region" description="Helical" evidence="1">
    <location>
        <begin position="695"/>
        <end position="712"/>
    </location>
</feature>
<dbReference type="AlphaFoldDB" id="A0A228I227"/>
<dbReference type="EMBL" id="NKFA01000023">
    <property type="protein sequence ID" value="OXI36480.1"/>
    <property type="molecule type" value="Genomic_DNA"/>
</dbReference>
<feature type="transmembrane region" description="Helical" evidence="1">
    <location>
        <begin position="769"/>
        <end position="795"/>
    </location>
</feature>
<proteinExistence type="predicted"/>
<dbReference type="OrthoDB" id="8664525at2"/>
<reference evidence="3 4" key="2">
    <citation type="submission" date="2017-08" db="EMBL/GenBank/DDBJ databases">
        <title>WGS of novel Burkholderia cepaca complex species.</title>
        <authorList>
            <person name="Lipuma J."/>
            <person name="Spilker T."/>
        </authorList>
    </citation>
    <scope>NUCLEOTIDE SEQUENCE [LARGE SCALE GENOMIC DNA]</scope>
    <source>
        <strain evidence="3 4">AU17325</strain>
    </source>
</reference>
<accession>A0A228I227</accession>
<gene>
    <name evidence="3" type="ORF">CFB84_34505</name>
</gene>
<feature type="transmembrane region" description="Helical" evidence="1">
    <location>
        <begin position="875"/>
        <end position="898"/>
    </location>
</feature>
<comment type="caution">
    <text evidence="3">The sequence shown here is derived from an EMBL/GenBank/DDBJ whole genome shotgun (WGS) entry which is preliminary data.</text>
</comment>
<dbReference type="NCBIfam" id="NF041559">
    <property type="entry name" value="BTH_I2691_fam"/>
    <property type="match status" value="1"/>
</dbReference>
<evidence type="ECO:0000313" key="3">
    <source>
        <dbReference type="EMBL" id="OXI36480.1"/>
    </source>
</evidence>
<protein>
    <recommendedName>
        <fullName evidence="2">Toxin VasX N-terminal region domain-containing protein</fullName>
    </recommendedName>
</protein>
<dbReference type="CDD" id="cd20707">
    <property type="entry name" value="MIX_III"/>
    <property type="match status" value="1"/>
</dbReference>
<dbReference type="Pfam" id="PF20249">
    <property type="entry name" value="VasX_N"/>
    <property type="match status" value="1"/>
</dbReference>
<keyword evidence="1" id="KW-1133">Transmembrane helix</keyword>
<feature type="domain" description="Toxin VasX N-terminal region" evidence="2">
    <location>
        <begin position="1"/>
        <end position="154"/>
    </location>
</feature>
<organism evidence="3 4">
    <name type="scientific">Burkholderia aenigmatica</name>
    <dbReference type="NCBI Taxonomy" id="2015348"/>
    <lineage>
        <taxon>Bacteria</taxon>
        <taxon>Pseudomonadati</taxon>
        <taxon>Pseudomonadota</taxon>
        <taxon>Betaproteobacteria</taxon>
        <taxon>Burkholderiales</taxon>
        <taxon>Burkholderiaceae</taxon>
        <taxon>Burkholderia</taxon>
        <taxon>Burkholderia cepacia complex</taxon>
    </lineage>
</organism>
<dbReference type="InterPro" id="IPR046864">
    <property type="entry name" value="VasX_N"/>
</dbReference>
<evidence type="ECO:0000259" key="2">
    <source>
        <dbReference type="Pfam" id="PF20249"/>
    </source>
</evidence>
<dbReference type="InterPro" id="IPR048126">
    <property type="entry name" value="Toxin_VasX"/>
</dbReference>
<evidence type="ECO:0000256" key="1">
    <source>
        <dbReference type="SAM" id="Phobius"/>
    </source>
</evidence>
<sequence length="938" mass="101693">MKSGLAILPARYAVVPKTMSNAMPPGIVGPGVTDISLSAHHYSLRTLREGWLYLFYEKGARGSNYWEAYRVTEDGRLWKQTIPLPSVPKTDPACAQGGGAVPMDVISIEKPEKATRVFIAFSEYPWIKEVFEKYTTSSKLRGERMQVIMPATWIKTGSGMFGMQKGEAGHATVATQAGIDQIVEYQPGLKADLLAPPAKPIVVDDYGRATDDTIWEQEATRYPLYIRQTSPSGSASKDLVKLMNDIGENAGGTPHKPMLLALWDGIGIAHELAGFHNDPAGTLMRYTSMQPLRVDATQSIEAAERSVRSGAALSESLLRQGMMSAALGAGDGGIMAPSALEMIDKAGQLTPEEKRTAGNKAWHKYQASLKGGKWPNNFSTWFDKVTLKVEQLQKQRVPDRDAWLSSDAFRHALNDYHSDDAGDGLAFHGVIDEAYAGLSATDPGLRIVEKLINNMDPTDERSYYWRAFAYNQTDIREEMKTYLAMVRAGQSESIVDRAASWYVTKQASLYLDLGYLKAFVKFYEKVEDIFKHERAGSATERPLKALGIERLMLWSGRAMVNVFGPISRSVGGILIKGALLVRGGLVLDDAKRIVAELAAWEGQMDTAVSKAIWDIKAKNPSLDPMQVRAQAYVVLAEDDRGALVRKLYAEARLTPNAMRDKAAASVKLSGALFIIEMMNYFLLWTKPNKTSDDELAIASGTLSLVGAGLNVYNKWLSSFGKTSASMTLANLKVAASCLGGISSFISVWIDVHKAFSGSKSGNIKQTFFYAFKGFFDLGIGVATVLTAISSSAPLLMRSSSLSPGKVRFLGRLAARTAGAQARIEGKAAGLAGQKLGAFVGDAVLKEVGAYAGETVAAGLAAEVTAGGWLLFSGRLILIATGWEVGVIVTVITLIYNYFTPDDLENWLSSSPFGTAPDKGLTLDKQQAAFEKALGATGY</sequence>
<evidence type="ECO:0000313" key="4">
    <source>
        <dbReference type="Proteomes" id="UP000214600"/>
    </source>
</evidence>
<feature type="transmembrane region" description="Helical" evidence="1">
    <location>
        <begin position="662"/>
        <end position="683"/>
    </location>
</feature>